<proteinExistence type="predicted"/>
<protein>
    <submittedName>
        <fullName evidence="1">Uncharacterized protein</fullName>
    </submittedName>
</protein>
<gene>
    <name evidence="1" type="ORF">KHA93_22680</name>
</gene>
<dbReference type="Proteomes" id="UP000682713">
    <property type="component" value="Unassembled WGS sequence"/>
</dbReference>
<dbReference type="RefSeq" id="WP_213113194.1">
    <property type="nucleotide sequence ID" value="NZ_JAGYPJ010000002.1"/>
</dbReference>
<organism evidence="1 2">
    <name type="scientific">Lederbergia citrisecunda</name>
    <dbReference type="NCBI Taxonomy" id="2833583"/>
    <lineage>
        <taxon>Bacteria</taxon>
        <taxon>Bacillati</taxon>
        <taxon>Bacillota</taxon>
        <taxon>Bacilli</taxon>
        <taxon>Bacillales</taxon>
        <taxon>Bacillaceae</taxon>
        <taxon>Lederbergia</taxon>
    </lineage>
</organism>
<accession>A0A942YN67</accession>
<name>A0A942YN67_9BACI</name>
<reference evidence="1 2" key="1">
    <citation type="submission" date="2021-05" db="EMBL/GenBank/DDBJ databases">
        <title>Novel Bacillus species.</title>
        <authorList>
            <person name="Liu G."/>
        </authorList>
    </citation>
    <scope>NUCLEOTIDE SEQUENCE [LARGE SCALE GENOMIC DNA]</scope>
    <source>
        <strain evidence="1 2">FJAT-49732</strain>
    </source>
</reference>
<evidence type="ECO:0000313" key="1">
    <source>
        <dbReference type="EMBL" id="MBS4202412.1"/>
    </source>
</evidence>
<sequence>MGVLPITMVGKNIDEYKPKNLPYFTTFMADENGVIDIVIQGKNNNLYQKIKDKPAEWANSI</sequence>
<dbReference type="AlphaFoldDB" id="A0A942YN67"/>
<dbReference type="EMBL" id="JAGYPJ010000002">
    <property type="protein sequence ID" value="MBS4202412.1"/>
    <property type="molecule type" value="Genomic_DNA"/>
</dbReference>
<evidence type="ECO:0000313" key="2">
    <source>
        <dbReference type="Proteomes" id="UP000682713"/>
    </source>
</evidence>
<keyword evidence="2" id="KW-1185">Reference proteome</keyword>
<comment type="caution">
    <text evidence="1">The sequence shown here is derived from an EMBL/GenBank/DDBJ whole genome shotgun (WGS) entry which is preliminary data.</text>
</comment>